<proteinExistence type="predicted"/>
<organism evidence="2 3">
    <name type="scientific">Micavibrio aeruginosavorus</name>
    <dbReference type="NCBI Taxonomy" id="349221"/>
    <lineage>
        <taxon>Bacteria</taxon>
        <taxon>Pseudomonadati</taxon>
        <taxon>Bdellovibrionota</taxon>
        <taxon>Bdellovibrionia</taxon>
        <taxon>Bdellovibrionales</taxon>
        <taxon>Pseudobdellovibrionaceae</taxon>
        <taxon>Micavibrio</taxon>
    </lineage>
</organism>
<dbReference type="EMBL" id="QFNK01000048">
    <property type="protein sequence ID" value="PZO87640.1"/>
    <property type="molecule type" value="Genomic_DNA"/>
</dbReference>
<feature type="compositionally biased region" description="Basic and acidic residues" evidence="1">
    <location>
        <begin position="57"/>
        <end position="74"/>
    </location>
</feature>
<evidence type="ECO:0000256" key="1">
    <source>
        <dbReference type="SAM" id="MobiDB-lite"/>
    </source>
</evidence>
<feature type="region of interest" description="Disordered" evidence="1">
    <location>
        <begin position="57"/>
        <end position="94"/>
    </location>
</feature>
<accession>A0A2W4ZZC6</accession>
<reference evidence="2 3" key="1">
    <citation type="submission" date="2017-08" db="EMBL/GenBank/DDBJ databases">
        <title>Infants hospitalized years apart are colonized by the same room-sourced microbial strains.</title>
        <authorList>
            <person name="Brooks B."/>
            <person name="Olm M.R."/>
            <person name="Firek B.A."/>
            <person name="Baker R."/>
            <person name="Thomas B.C."/>
            <person name="Morowitz M.J."/>
            <person name="Banfield J.F."/>
        </authorList>
    </citation>
    <scope>NUCLEOTIDE SEQUENCE [LARGE SCALE GENOMIC DNA]</scope>
    <source>
        <strain evidence="2">S2_018_000_R2_104</strain>
    </source>
</reference>
<evidence type="ECO:0000313" key="2">
    <source>
        <dbReference type="EMBL" id="PZO87640.1"/>
    </source>
</evidence>
<dbReference type="AlphaFoldDB" id="A0A2W4ZZC6"/>
<name>A0A2W4ZZC6_9BACT</name>
<dbReference type="Proteomes" id="UP000249557">
    <property type="component" value="Unassembled WGS sequence"/>
</dbReference>
<protein>
    <submittedName>
        <fullName evidence="2">Uncharacterized protein</fullName>
    </submittedName>
</protein>
<sequence>MSNKKSLPTSWSDADIERLIKRAQDGLPNNIIAAELQYYHKTKHTESEVAEMRSHLKLADETRKVPERPEEKRPLSASQISRSRKPGTKTSGKKAEALDEVFEDVAAKPAEPVVLPSGALKFTAVYPDMAALKEGGNYIMPGFGACRYNGLQSISIAGMGNMETMTFSALYPAGGNNSTQKFAPVKLKDKGVRLPASPEFFRELLVRMERDMLDTLSFPAKAAPRKEFMEQIIQSADPIRIAVLVRQCFKQTTAATNIEHGNIGLKMLAEEYAASTGIDRKLAYEEFVQASGKPNIDELRIDKALDRGRKPRAP</sequence>
<evidence type="ECO:0000313" key="3">
    <source>
        <dbReference type="Proteomes" id="UP000249557"/>
    </source>
</evidence>
<comment type="caution">
    <text evidence="2">The sequence shown here is derived from an EMBL/GenBank/DDBJ whole genome shotgun (WGS) entry which is preliminary data.</text>
</comment>
<gene>
    <name evidence="2" type="ORF">DI626_03500</name>
</gene>